<feature type="compositionally biased region" description="Polar residues" evidence="1">
    <location>
        <begin position="123"/>
        <end position="137"/>
    </location>
</feature>
<evidence type="ECO:0000256" key="1">
    <source>
        <dbReference type="SAM" id="MobiDB-lite"/>
    </source>
</evidence>
<organism evidence="2 3">
    <name type="scientific">Puccinia coronata f. sp. avenae</name>
    <dbReference type="NCBI Taxonomy" id="200324"/>
    <lineage>
        <taxon>Eukaryota</taxon>
        <taxon>Fungi</taxon>
        <taxon>Dikarya</taxon>
        <taxon>Basidiomycota</taxon>
        <taxon>Pucciniomycotina</taxon>
        <taxon>Pucciniomycetes</taxon>
        <taxon>Pucciniales</taxon>
        <taxon>Pucciniaceae</taxon>
        <taxon>Puccinia</taxon>
    </lineage>
</organism>
<proteinExistence type="predicted"/>
<dbReference type="AlphaFoldDB" id="A0A2N5UCE5"/>
<protein>
    <submittedName>
        <fullName evidence="2">Uncharacterized protein</fullName>
    </submittedName>
</protein>
<feature type="region of interest" description="Disordered" evidence="1">
    <location>
        <begin position="244"/>
        <end position="323"/>
    </location>
</feature>
<gene>
    <name evidence="2" type="ORF">PCASD_14001</name>
</gene>
<dbReference type="Proteomes" id="UP000235392">
    <property type="component" value="Unassembled WGS sequence"/>
</dbReference>
<evidence type="ECO:0000313" key="2">
    <source>
        <dbReference type="EMBL" id="PLW35420.1"/>
    </source>
</evidence>
<dbReference type="EMBL" id="PGCI01000178">
    <property type="protein sequence ID" value="PLW35420.1"/>
    <property type="molecule type" value="Genomic_DNA"/>
</dbReference>
<feature type="compositionally biased region" description="Polar residues" evidence="1">
    <location>
        <begin position="162"/>
        <end position="172"/>
    </location>
</feature>
<evidence type="ECO:0000313" key="3">
    <source>
        <dbReference type="Proteomes" id="UP000235392"/>
    </source>
</evidence>
<comment type="caution">
    <text evidence="2">The sequence shown here is derived from an EMBL/GenBank/DDBJ whole genome shotgun (WGS) entry which is preliminary data.</text>
</comment>
<feature type="region of interest" description="Disordered" evidence="1">
    <location>
        <begin position="114"/>
        <end position="138"/>
    </location>
</feature>
<feature type="region of interest" description="Disordered" evidence="1">
    <location>
        <begin position="159"/>
        <end position="208"/>
    </location>
</feature>
<accession>A0A2N5UCE5</accession>
<feature type="compositionally biased region" description="Polar residues" evidence="1">
    <location>
        <begin position="292"/>
        <end position="313"/>
    </location>
</feature>
<name>A0A2N5UCE5_9BASI</name>
<reference evidence="2 3" key="1">
    <citation type="submission" date="2017-11" db="EMBL/GenBank/DDBJ databases">
        <title>De novo assembly and phasing of dikaryotic genomes from two isolates of Puccinia coronata f. sp. avenae, the causal agent of oat crown rust.</title>
        <authorList>
            <person name="Miller M.E."/>
            <person name="Zhang Y."/>
            <person name="Omidvar V."/>
            <person name="Sperschneider J."/>
            <person name="Schwessinger B."/>
            <person name="Raley C."/>
            <person name="Palmer J.M."/>
            <person name="Garnica D."/>
            <person name="Upadhyaya N."/>
            <person name="Rathjen J."/>
            <person name="Taylor J.M."/>
            <person name="Park R.F."/>
            <person name="Dodds P.N."/>
            <person name="Hirsch C.D."/>
            <person name="Kianian S.F."/>
            <person name="Figueroa M."/>
        </authorList>
    </citation>
    <scope>NUCLEOTIDE SEQUENCE [LARGE SCALE GENOMIC DNA]</scope>
    <source>
        <strain evidence="2">12SD80</strain>
    </source>
</reference>
<sequence>MHCDTLQFLCHSTPPSSLPSSLPVKIDSTAVLDTKPFMSAVPLISIATPSQSESEEQPRSSSLSFAGLQLGDSTVHASSSPSPKFMTLIPSGERPVVSILRRVHPYGEARFPRPSAAEVTGKATVTSNDSQAESSNAPARFAQGKDTIVVFGCNPEGIASPSAKSTSQTPTENHARLSGKGKTADLSGEHPQGVSPIPEALSHDNPVAAGKINNTLGEFAPDADSSKIKTNANKEYIVPNSQDKIFAHPASKPKTESTTQPLNKKEQIVAYVSSKSEPKTSGAASPARAMQPNESQSVATSSTHILKSPNSTTDKPKRPRHQNILKEKEVIQSKRLTFSQGIGREDGSSEFNPASPAQTNLRFAAIGVLAYASLALHRQQMGASVCRQLSLQTVKVVAEMNQCFVLQDHHWVVLELQMVEVYGDVAIFPEHEGNSQPVVHQLNRPLCMADRQHLDNLRLGRQSEDTYSHSVGAVDGGTFQVNHVEALISPKLVGPLSDVTTEIAWATRSFYLHCEIDSNFLFRRQP</sequence>